<evidence type="ECO:0000256" key="10">
    <source>
        <dbReference type="SAM" id="MobiDB-lite"/>
    </source>
</evidence>
<accession>A0AAV9TZK9</accession>
<evidence type="ECO:0000256" key="1">
    <source>
        <dbReference type="ARBA" id="ARBA00003470"/>
    </source>
</evidence>
<organism evidence="11 12">
    <name type="scientific">Orbilia brochopaga</name>
    <dbReference type="NCBI Taxonomy" id="3140254"/>
    <lineage>
        <taxon>Eukaryota</taxon>
        <taxon>Fungi</taxon>
        <taxon>Dikarya</taxon>
        <taxon>Ascomycota</taxon>
        <taxon>Pezizomycotina</taxon>
        <taxon>Orbiliomycetes</taxon>
        <taxon>Orbiliales</taxon>
        <taxon>Orbiliaceae</taxon>
        <taxon>Orbilia</taxon>
    </lineage>
</organism>
<dbReference type="EMBL" id="JAVHNQ010000015">
    <property type="protein sequence ID" value="KAK6332326.1"/>
    <property type="molecule type" value="Genomic_DNA"/>
</dbReference>
<evidence type="ECO:0000256" key="9">
    <source>
        <dbReference type="SAM" id="Coils"/>
    </source>
</evidence>
<feature type="compositionally biased region" description="Low complexity" evidence="10">
    <location>
        <begin position="815"/>
        <end position="826"/>
    </location>
</feature>
<proteinExistence type="inferred from homology"/>
<evidence type="ECO:0000256" key="2">
    <source>
        <dbReference type="ARBA" id="ARBA00004443"/>
    </source>
</evidence>
<feature type="compositionally biased region" description="Basic and acidic residues" evidence="10">
    <location>
        <begin position="290"/>
        <end position="302"/>
    </location>
</feature>
<feature type="compositionally biased region" description="Basic and acidic residues" evidence="10">
    <location>
        <begin position="318"/>
        <end position="331"/>
    </location>
</feature>
<feature type="compositionally biased region" description="Basic residues" evidence="10">
    <location>
        <begin position="803"/>
        <end position="814"/>
    </location>
</feature>
<keyword evidence="4 8" id="KW-0999">Mitochondrion inner membrane</keyword>
<keyword evidence="6 8" id="KW-0496">Mitochondrion</keyword>
<comment type="function">
    <text evidence="1">Probable mitochondrial mRNA stabilization factor.</text>
</comment>
<dbReference type="Gene3D" id="3.30.460.10">
    <property type="entry name" value="Beta Polymerase, domain 2"/>
    <property type="match status" value="1"/>
</dbReference>
<evidence type="ECO:0000256" key="5">
    <source>
        <dbReference type="ARBA" id="ARBA00022946"/>
    </source>
</evidence>
<dbReference type="PANTHER" id="PTHR28087">
    <property type="entry name" value="ATPASE SYNTHESIS PROTEIN 25, MITOCHONDRIAL"/>
    <property type="match status" value="1"/>
</dbReference>
<protein>
    <recommendedName>
        <fullName evidence="8">ATPase synthesis protein 25</fullName>
    </recommendedName>
</protein>
<comment type="subcellular location">
    <subcellularLocation>
        <location evidence="2 8">Mitochondrion inner membrane</location>
        <topology evidence="2 8">Peripheral membrane protein</topology>
        <orientation evidence="2 8">Matrix side</orientation>
    </subcellularLocation>
</comment>
<evidence type="ECO:0000256" key="4">
    <source>
        <dbReference type="ARBA" id="ARBA00022792"/>
    </source>
</evidence>
<evidence type="ECO:0000256" key="8">
    <source>
        <dbReference type="RuleBase" id="RU367062"/>
    </source>
</evidence>
<comment type="similarity">
    <text evidence="3 8">Belongs to the ATP25 family.</text>
</comment>
<dbReference type="GO" id="GO:0140053">
    <property type="term" value="P:mitochondrial gene expression"/>
    <property type="evidence" value="ECO:0007669"/>
    <property type="project" value="UniProtKB-UniRule"/>
</dbReference>
<keyword evidence="5 8" id="KW-0809">Transit peptide</keyword>
<dbReference type="GO" id="GO:0048255">
    <property type="term" value="P:mRNA stabilization"/>
    <property type="evidence" value="ECO:0007669"/>
    <property type="project" value="TreeGrafter"/>
</dbReference>
<evidence type="ECO:0000313" key="12">
    <source>
        <dbReference type="Proteomes" id="UP001375240"/>
    </source>
</evidence>
<gene>
    <name evidence="11" type="primary">ATP25</name>
    <name evidence="11" type="ORF">TWF696_003044</name>
</gene>
<dbReference type="InterPro" id="IPR043519">
    <property type="entry name" value="NT_sf"/>
</dbReference>
<sequence>MPIAAASRQLIAPKWCPSCSLALLRAFASAAGTPAPRLTRTINTVPLRFSRTSKSTALRTPVVLSHRRGYARRTDAADDAAAKFEVAARDFIAQDYLQTEDGEFIATRLSQSQKARHERLIEIHDELEGMAVDLHILRKEMYLGYLYAWEAHMLLGLIRACADRERERKEGGKDDDGDNTALFNDMMTKDCEERLRELGMLPPWRERPQDGSLSAEGFLPTEPAALDSAVDTQAAKEQIEFLKETESRTGEPGDEAGGESSGGGSKDISTEDLADARPEQSGETAAENQIHLDDQPGAKLTDEDVTSNESTTSNKAAEAGEHDSSPAAPRDEQMEIQLEKLADLQAEIQEMETMVLEDLGTQLTEITMRKTNERESARKVAAMRHSVRSRIEETETYLHEIESRINAAPDLDSSSPIVLESRAQESVVNTIDMVKGIYSGVLTGHRQTSKATRTMVATLRSQIEEAEMLLQEIEEEVETLDITLPAPKANPEDIEYRILETPADPQPSDGTPWYLETALQPAPRRFVSPLIEQMPELPPNPPETLEPLLEYLLKDLSLSKLKVMDLRGLDPVPALGPNVIMILATARSERHMHIAADKCCRFMRGMLDGADVYADGLMGTGEMKLRERRERRKGKRRTAEEEEGLRVGWICVNSGQGLVVQVLTAWKREELNLEGLWSRKINTSQKRKLRDQLAAEGLSADEIKERVAAELPYTAELPPTFDPNAEVVEEEEPDELPDAKAPLKPSFGRVRVAKVFDVGPPRGGQRVQLEEFRDVRKTVEIHSKSKKKQEGRRYIDIPAHKPRRVSTRGTKKALKASLLPKPASASERPSVTFSTKFDFSTSARHYSTVVEAPATTGFPLSPPLLDTAQQDAFTAEQLAKNGEYKELLKLYPRPRTDEQTTLILIAHLNHLVLLPRDVAQAALVAAGEPDTILNSPFFLSFERSLPFRSPSLTHNHLKLLLYITAHKLSPVTFPLTRYIRLLTNIRQSGLQVPLQSYHVALRALATSATLRGDHAKTFKFWTSRTTDILSLMTKYILRHMDVAGIDVGHDPEVFESLWLAVAPRDTNEYIATLGNPTIRRAPIDADKPFSRAIDHRAALYKNFHTRWYDPLRFVPRECSYLRRAPVATATLDRLLHPLLSYPPRRPENRYAILPNYLVTVFVTLARWQSWKWLRGFWRWLATQGVQRPKTLYALYFELLAREATVDTVITELRLLLTEYEREFAPGRDEVVDGVAEGLLACVELVEREVPGTGQEFGRWGRRCRGFLGRGRTYSDEGYTYVI</sequence>
<dbReference type="SUPFAM" id="SSF81301">
    <property type="entry name" value="Nucleotidyltransferase"/>
    <property type="match status" value="1"/>
</dbReference>
<evidence type="ECO:0000256" key="6">
    <source>
        <dbReference type="ARBA" id="ARBA00023128"/>
    </source>
</evidence>
<dbReference type="PANTHER" id="PTHR28087:SF1">
    <property type="entry name" value="ATPASE SYNTHESIS PROTEIN 25, MITOCHONDRIAL"/>
    <property type="match status" value="1"/>
</dbReference>
<keyword evidence="12" id="KW-1185">Reference proteome</keyword>
<dbReference type="Proteomes" id="UP001375240">
    <property type="component" value="Unassembled WGS sequence"/>
</dbReference>
<comment type="function">
    <text evidence="8">Mitochondrial mRNA stabilization factor.</text>
</comment>
<feature type="coiled-coil region" evidence="9">
    <location>
        <begin position="456"/>
        <end position="483"/>
    </location>
</feature>
<reference evidence="11 12" key="1">
    <citation type="submission" date="2019-10" db="EMBL/GenBank/DDBJ databases">
        <authorList>
            <person name="Palmer J.M."/>
        </authorList>
    </citation>
    <scope>NUCLEOTIDE SEQUENCE [LARGE SCALE GENOMIC DNA]</scope>
    <source>
        <strain evidence="11 12">TWF696</strain>
    </source>
</reference>
<dbReference type="InterPro" id="IPR040152">
    <property type="entry name" value="Atp25"/>
</dbReference>
<dbReference type="GO" id="GO:0005743">
    <property type="term" value="C:mitochondrial inner membrane"/>
    <property type="evidence" value="ECO:0007669"/>
    <property type="project" value="UniProtKB-SubCell"/>
</dbReference>
<dbReference type="Pfam" id="PF02410">
    <property type="entry name" value="RsfS"/>
    <property type="match status" value="1"/>
</dbReference>
<evidence type="ECO:0000256" key="7">
    <source>
        <dbReference type="ARBA" id="ARBA00023136"/>
    </source>
</evidence>
<keyword evidence="7 8" id="KW-0472">Membrane</keyword>
<feature type="region of interest" description="Disordered" evidence="10">
    <location>
        <begin position="803"/>
        <end position="827"/>
    </location>
</feature>
<feature type="region of interest" description="Disordered" evidence="10">
    <location>
        <begin position="242"/>
        <end position="331"/>
    </location>
</feature>
<feature type="compositionally biased region" description="Basic and acidic residues" evidence="10">
    <location>
        <begin position="242"/>
        <end position="251"/>
    </location>
</feature>
<comment type="caution">
    <text evidence="11">The sequence shown here is derived from an EMBL/GenBank/DDBJ whole genome shotgun (WGS) entry which is preliminary data.</text>
</comment>
<dbReference type="CDD" id="cd21372">
    <property type="entry name" value="cwf21_CWC21-like"/>
    <property type="match status" value="1"/>
</dbReference>
<evidence type="ECO:0000256" key="3">
    <source>
        <dbReference type="ARBA" id="ARBA00010787"/>
    </source>
</evidence>
<keyword evidence="9" id="KW-0175">Coiled coil</keyword>
<evidence type="ECO:0000313" key="11">
    <source>
        <dbReference type="EMBL" id="KAK6332326.1"/>
    </source>
</evidence>
<name>A0AAV9TZK9_9PEZI</name>